<evidence type="ECO:0000256" key="1">
    <source>
        <dbReference type="ARBA" id="ARBA00022729"/>
    </source>
</evidence>
<dbReference type="Pfam" id="PF13517">
    <property type="entry name" value="FG-GAP_3"/>
    <property type="match status" value="2"/>
</dbReference>
<dbReference type="SMART" id="SM00235">
    <property type="entry name" value="ZnMc"/>
    <property type="match status" value="1"/>
</dbReference>
<dbReference type="InterPro" id="IPR001506">
    <property type="entry name" value="Peptidase_M12A"/>
</dbReference>
<evidence type="ECO:0000313" key="5">
    <source>
        <dbReference type="Proteomes" id="UP000218418"/>
    </source>
</evidence>
<feature type="chain" id="PRO_5012644953" evidence="2">
    <location>
        <begin position="34"/>
        <end position="489"/>
    </location>
</feature>
<dbReference type="PANTHER" id="PTHR46580:SF4">
    <property type="entry name" value="ATP_GTP-BINDING PROTEIN"/>
    <property type="match status" value="1"/>
</dbReference>
<dbReference type="PRINTS" id="PR00480">
    <property type="entry name" value="ASTACIN"/>
</dbReference>
<name>A0A1Z4LYE5_9CYAN</name>
<dbReference type="Proteomes" id="UP000218418">
    <property type="component" value="Chromosome"/>
</dbReference>
<evidence type="ECO:0000313" key="4">
    <source>
        <dbReference type="EMBL" id="BAY86240.1"/>
    </source>
</evidence>
<dbReference type="AlphaFoldDB" id="A0A1Z4LYE5"/>
<dbReference type="InterPro" id="IPR024653">
    <property type="entry name" value="Peptidase_M10/M27/M57"/>
</dbReference>
<dbReference type="EMBL" id="AP018227">
    <property type="protein sequence ID" value="BAY86240.1"/>
    <property type="molecule type" value="Genomic_DNA"/>
</dbReference>
<dbReference type="InterPro" id="IPR013517">
    <property type="entry name" value="FG-GAP"/>
</dbReference>
<protein>
    <submittedName>
        <fullName evidence="4">FG-GAP repeat/calx-beta domain protein</fullName>
    </submittedName>
</protein>
<evidence type="ECO:0000259" key="3">
    <source>
        <dbReference type="SMART" id="SM00235"/>
    </source>
</evidence>
<dbReference type="OrthoDB" id="9783144at2"/>
<dbReference type="SUPFAM" id="SSF69318">
    <property type="entry name" value="Integrin alpha N-terminal domain"/>
    <property type="match status" value="1"/>
</dbReference>
<gene>
    <name evidence="4" type="ORF">NIES267_57460</name>
</gene>
<dbReference type="Pfam" id="PF12388">
    <property type="entry name" value="Peptidase_M57"/>
    <property type="match status" value="1"/>
</dbReference>
<organism evidence="4 5">
    <name type="scientific">Calothrix parasitica NIES-267</name>
    <dbReference type="NCBI Taxonomy" id="1973488"/>
    <lineage>
        <taxon>Bacteria</taxon>
        <taxon>Bacillati</taxon>
        <taxon>Cyanobacteriota</taxon>
        <taxon>Cyanophyceae</taxon>
        <taxon>Nostocales</taxon>
        <taxon>Calotrichaceae</taxon>
        <taxon>Calothrix</taxon>
    </lineage>
</organism>
<feature type="domain" description="Peptidase metallopeptidase" evidence="3">
    <location>
        <begin position="47"/>
        <end position="197"/>
    </location>
</feature>
<dbReference type="GO" id="GO:0004222">
    <property type="term" value="F:metalloendopeptidase activity"/>
    <property type="evidence" value="ECO:0007669"/>
    <property type="project" value="InterPro"/>
</dbReference>
<feature type="signal peptide" evidence="2">
    <location>
        <begin position="1"/>
        <end position="33"/>
    </location>
</feature>
<dbReference type="InterPro" id="IPR024079">
    <property type="entry name" value="MetalloPept_cat_dom_sf"/>
</dbReference>
<dbReference type="Gene3D" id="3.40.390.10">
    <property type="entry name" value="Collagenase (Catalytic Domain)"/>
    <property type="match status" value="1"/>
</dbReference>
<keyword evidence="5" id="KW-1185">Reference proteome</keyword>
<dbReference type="GO" id="GO:0006508">
    <property type="term" value="P:proteolysis"/>
    <property type="evidence" value="ECO:0007669"/>
    <property type="project" value="InterPro"/>
</dbReference>
<reference evidence="4 5" key="1">
    <citation type="submission" date="2017-06" db="EMBL/GenBank/DDBJ databases">
        <title>Genome sequencing of cyanobaciteial culture collection at National Institute for Environmental Studies (NIES).</title>
        <authorList>
            <person name="Hirose Y."/>
            <person name="Shimura Y."/>
            <person name="Fujisawa T."/>
            <person name="Nakamura Y."/>
            <person name="Kawachi M."/>
        </authorList>
    </citation>
    <scope>NUCLEOTIDE SEQUENCE [LARGE SCALE GENOMIC DNA]</scope>
    <source>
        <strain evidence="4 5">NIES-267</strain>
    </source>
</reference>
<sequence length="489" mass="54921">MKQNTNKLNSRLVSTLIAPIVAISTFNTTIATAHQTRTTQQPLTAARNQLWKIRRIPVCWENPASNNSNLRGVVRNAVQNTWARYSSLSFSGWGKCTSSSKGIRIKIADEGPHTKGLGTQLNGKKNGMVLNFTFNNWSQSCKTTVNDCVRTIAVHEFGHALGFSHEHNRKHGIPKWCKDKKQGSDGGWLITPYDLKSVMNYCNPKWGGDGNLSSLDITGLRKAYGSSGSSANRNLARWYVAFGGNKSWVSINGANETYLRSGDFDGDGFDDVFTSKNGFWYVSYRGLSRWTKINKANDKNLRFGDFNGDGKTDVFIAKNGGWFVSYGGKSRWTQINSARDPYLRFGDFNGDGRTDVFTAKNGKWLVSYGGKSRWTQINSARDPYLRFGDFNGDGRTDVFTAKNGFWYVSYGGKSRWTKINRSNRTNLKFGDFNGDGRTDVFHSDGRHFYISYGGKSRWRKLYDTAATGNKPLVLGDFNGDKRTDVLVRW</sequence>
<dbReference type="PANTHER" id="PTHR46580">
    <property type="entry name" value="SENSOR KINASE-RELATED"/>
    <property type="match status" value="1"/>
</dbReference>
<evidence type="ECO:0000256" key="2">
    <source>
        <dbReference type="SAM" id="SignalP"/>
    </source>
</evidence>
<dbReference type="InterPro" id="IPR006026">
    <property type="entry name" value="Peptidase_Metallo"/>
</dbReference>
<dbReference type="SUPFAM" id="SSF55486">
    <property type="entry name" value="Metalloproteases ('zincins'), catalytic domain"/>
    <property type="match status" value="1"/>
</dbReference>
<accession>A0A1Z4LYE5</accession>
<dbReference type="InterPro" id="IPR028994">
    <property type="entry name" value="Integrin_alpha_N"/>
</dbReference>
<dbReference type="Gene3D" id="2.130.10.130">
    <property type="entry name" value="Integrin alpha, N-terminal"/>
    <property type="match status" value="1"/>
</dbReference>
<dbReference type="GO" id="GO:0008270">
    <property type="term" value="F:zinc ion binding"/>
    <property type="evidence" value="ECO:0007669"/>
    <property type="project" value="InterPro"/>
</dbReference>
<keyword evidence="1 2" id="KW-0732">Signal</keyword>
<proteinExistence type="predicted"/>